<sequence>MVIVVGLAIVIFWVGGVFLRRHFTRKHEAARANLAASDAPYHPSTPGSHAPMSTGVTPQPMTMSGARSSTITVDGGVGGIAPPRGGPLRSRTNTLQSLTMGNGSRTNVASQPVVWGPHQHLAQGNGSPVNSVPPSPTSAITPPNPILRNSQALRSEPRFVQFRQTPTSPLSGDPRANPHGDGIMRPHSTGTGRVGSVRTHSMNAVRSDPTLTPHYEPQSAEIVESSPHKLTKHQH</sequence>
<accession>A0A6A5WPA7</accession>
<feature type="region of interest" description="Disordered" evidence="1">
    <location>
        <begin position="121"/>
        <end position="143"/>
    </location>
</feature>
<keyword evidence="3" id="KW-1185">Reference proteome</keyword>
<feature type="region of interest" description="Disordered" evidence="1">
    <location>
        <begin position="37"/>
        <end position="68"/>
    </location>
</feature>
<evidence type="ECO:0000256" key="1">
    <source>
        <dbReference type="SAM" id="MobiDB-lite"/>
    </source>
</evidence>
<dbReference type="OrthoDB" id="5426355at2759"/>
<proteinExistence type="predicted"/>
<dbReference type="Proteomes" id="UP000799779">
    <property type="component" value="Unassembled WGS sequence"/>
</dbReference>
<feature type="region of interest" description="Disordered" evidence="1">
    <location>
        <begin position="162"/>
        <end position="235"/>
    </location>
</feature>
<dbReference type="AlphaFoldDB" id="A0A6A5WPA7"/>
<protein>
    <submittedName>
        <fullName evidence="2">Uncharacterized protein</fullName>
    </submittedName>
</protein>
<evidence type="ECO:0000313" key="3">
    <source>
        <dbReference type="Proteomes" id="UP000799779"/>
    </source>
</evidence>
<feature type="compositionally biased region" description="Polar residues" evidence="1">
    <location>
        <begin position="54"/>
        <end position="68"/>
    </location>
</feature>
<organism evidence="2 3">
    <name type="scientific">Amniculicola lignicola CBS 123094</name>
    <dbReference type="NCBI Taxonomy" id="1392246"/>
    <lineage>
        <taxon>Eukaryota</taxon>
        <taxon>Fungi</taxon>
        <taxon>Dikarya</taxon>
        <taxon>Ascomycota</taxon>
        <taxon>Pezizomycotina</taxon>
        <taxon>Dothideomycetes</taxon>
        <taxon>Pleosporomycetidae</taxon>
        <taxon>Pleosporales</taxon>
        <taxon>Amniculicolaceae</taxon>
        <taxon>Amniculicola</taxon>
    </lineage>
</organism>
<name>A0A6A5WPA7_9PLEO</name>
<gene>
    <name evidence="2" type="ORF">P154DRAFT_95580</name>
</gene>
<reference evidence="2" key="1">
    <citation type="journal article" date="2020" name="Stud. Mycol.">
        <title>101 Dothideomycetes genomes: a test case for predicting lifestyles and emergence of pathogens.</title>
        <authorList>
            <person name="Haridas S."/>
            <person name="Albert R."/>
            <person name="Binder M."/>
            <person name="Bloem J."/>
            <person name="Labutti K."/>
            <person name="Salamov A."/>
            <person name="Andreopoulos B."/>
            <person name="Baker S."/>
            <person name="Barry K."/>
            <person name="Bills G."/>
            <person name="Bluhm B."/>
            <person name="Cannon C."/>
            <person name="Castanera R."/>
            <person name="Culley D."/>
            <person name="Daum C."/>
            <person name="Ezra D."/>
            <person name="Gonzalez J."/>
            <person name="Henrissat B."/>
            <person name="Kuo A."/>
            <person name="Liang C."/>
            <person name="Lipzen A."/>
            <person name="Lutzoni F."/>
            <person name="Magnuson J."/>
            <person name="Mondo S."/>
            <person name="Nolan M."/>
            <person name="Ohm R."/>
            <person name="Pangilinan J."/>
            <person name="Park H.-J."/>
            <person name="Ramirez L."/>
            <person name="Alfaro M."/>
            <person name="Sun H."/>
            <person name="Tritt A."/>
            <person name="Yoshinaga Y."/>
            <person name="Zwiers L.-H."/>
            <person name="Turgeon B."/>
            <person name="Goodwin S."/>
            <person name="Spatafora J."/>
            <person name="Crous P."/>
            <person name="Grigoriev I."/>
        </authorList>
    </citation>
    <scope>NUCLEOTIDE SEQUENCE</scope>
    <source>
        <strain evidence="2">CBS 123094</strain>
    </source>
</reference>
<evidence type="ECO:0000313" key="2">
    <source>
        <dbReference type="EMBL" id="KAF2003542.1"/>
    </source>
</evidence>
<dbReference type="EMBL" id="ML977572">
    <property type="protein sequence ID" value="KAF2003542.1"/>
    <property type="molecule type" value="Genomic_DNA"/>
</dbReference>